<dbReference type="EMBL" id="KX774321">
    <property type="protein sequence ID" value="AOZ63764.1"/>
    <property type="molecule type" value="Genomic_DNA"/>
</dbReference>
<gene>
    <name evidence="1" type="ORF">SEA_WEASELS2_186</name>
</gene>
<evidence type="ECO:0000313" key="2">
    <source>
        <dbReference type="Proteomes" id="UP000224902"/>
    </source>
</evidence>
<sequence>MRSDEYDYLIAECHQEIVTQLEHFFNLTAARSLWEQQNQVELPDLKEKTIDFYISELGVEDGLPIAEAILGVSNDD</sequence>
<protein>
    <submittedName>
        <fullName evidence="1">Uncharacterized protein</fullName>
    </submittedName>
</protein>
<dbReference type="Proteomes" id="UP000224902">
    <property type="component" value="Segment"/>
</dbReference>
<organism evidence="1 2">
    <name type="scientific">Rhodococcus phage Weasels2</name>
    <dbReference type="NCBI Taxonomy" id="1897437"/>
    <lineage>
        <taxon>Viruses</taxon>
        <taxon>Duplodnaviria</taxon>
        <taxon>Heunggongvirae</taxon>
        <taxon>Uroviricota</taxon>
        <taxon>Caudoviricetes</taxon>
        <taxon>Weaselvirus</taxon>
        <taxon>Weaselvirus weasel</taxon>
    </lineage>
</organism>
<keyword evidence="2" id="KW-1185">Reference proteome</keyword>
<name>A0A1I9SAF8_9CAUD</name>
<reference evidence="2" key="1">
    <citation type="submission" date="2016-08" db="EMBL/GenBank/DDBJ databases">
        <authorList>
            <person name="Seilhamer J.J."/>
        </authorList>
    </citation>
    <scope>NUCLEOTIDE SEQUENCE [LARGE SCALE GENOMIC DNA]</scope>
</reference>
<proteinExistence type="predicted"/>
<accession>A0A1I9SAF8</accession>
<evidence type="ECO:0000313" key="1">
    <source>
        <dbReference type="EMBL" id="AOZ63764.1"/>
    </source>
</evidence>